<protein>
    <submittedName>
        <fullName evidence="1">Uncharacterized protein</fullName>
    </submittedName>
</protein>
<keyword evidence="2" id="KW-1185">Reference proteome</keyword>
<accession>A0A2R5FX27</accession>
<dbReference type="EMBL" id="BDUD01000002">
    <property type="protein sequence ID" value="GBG23297.1"/>
    <property type="molecule type" value="Genomic_DNA"/>
</dbReference>
<dbReference type="Proteomes" id="UP000245124">
    <property type="component" value="Unassembled WGS sequence"/>
</dbReference>
<proteinExistence type="predicted"/>
<sequence>MKNTTLTASIEQLLSKPFDELTAQEWEQLRKYKPRKRTATAA</sequence>
<organism evidence="1 2">
    <name type="scientific">Nostoc commune NIES-4072</name>
    <dbReference type="NCBI Taxonomy" id="2005467"/>
    <lineage>
        <taxon>Bacteria</taxon>
        <taxon>Bacillati</taxon>
        <taxon>Cyanobacteriota</taxon>
        <taxon>Cyanophyceae</taxon>
        <taxon>Nostocales</taxon>
        <taxon>Nostocaceae</taxon>
        <taxon>Nostoc</taxon>
    </lineage>
</organism>
<dbReference type="AlphaFoldDB" id="A0A2R5FX27"/>
<name>A0A2R5FX27_NOSCO</name>
<evidence type="ECO:0000313" key="2">
    <source>
        <dbReference type="Proteomes" id="UP000245124"/>
    </source>
</evidence>
<reference evidence="1 2" key="1">
    <citation type="submission" date="2017-06" db="EMBL/GenBank/DDBJ databases">
        <title>Genome sequencing of cyanobaciteial culture collection at National Institute for Environmental Studies (NIES).</title>
        <authorList>
            <person name="Hirose Y."/>
            <person name="Shimura Y."/>
            <person name="Fujisawa T."/>
            <person name="Nakamura Y."/>
            <person name="Kawachi M."/>
        </authorList>
    </citation>
    <scope>NUCLEOTIDE SEQUENCE [LARGE SCALE GENOMIC DNA]</scope>
    <source>
        <strain evidence="1 2">NIES-4072</strain>
    </source>
</reference>
<comment type="caution">
    <text evidence="1">The sequence shown here is derived from an EMBL/GenBank/DDBJ whole genome shotgun (WGS) entry which is preliminary data.</text>
</comment>
<gene>
    <name evidence="1" type="ORF">NIES4072_70090</name>
</gene>
<evidence type="ECO:0000313" key="1">
    <source>
        <dbReference type="EMBL" id="GBG23297.1"/>
    </source>
</evidence>